<dbReference type="InterPro" id="IPR010910">
    <property type="entry name" value="Nitrate/nitrite_sensing_bac"/>
</dbReference>
<dbReference type="PROSITE" id="PS50111">
    <property type="entry name" value="CHEMOTAXIS_TRANSDUC_2"/>
    <property type="match status" value="1"/>
</dbReference>
<dbReference type="InterPro" id="IPR013587">
    <property type="entry name" value="Nitrate/nitrite_sensing"/>
</dbReference>
<dbReference type="CDD" id="cd11386">
    <property type="entry name" value="MCP_signal"/>
    <property type="match status" value="1"/>
</dbReference>
<evidence type="ECO:0000259" key="5">
    <source>
        <dbReference type="PROSITE" id="PS50111"/>
    </source>
</evidence>
<keyword evidence="2 3" id="KW-0807">Transducer</keyword>
<feature type="domain" description="NIT" evidence="6">
    <location>
        <begin position="49"/>
        <end position="295"/>
    </location>
</feature>
<dbReference type="Gene3D" id="1.10.287.950">
    <property type="entry name" value="Methyl-accepting chemotaxis protein"/>
    <property type="match status" value="1"/>
</dbReference>
<dbReference type="RefSeq" id="WP_191594821.1">
    <property type="nucleotide sequence ID" value="NZ_JACYFC010000003.1"/>
</dbReference>
<accession>A0ABR8P3S4</accession>
<proteinExistence type="predicted"/>
<dbReference type="PANTHER" id="PTHR32089">
    <property type="entry name" value="METHYL-ACCEPTING CHEMOTAXIS PROTEIN MCPB"/>
    <property type="match status" value="1"/>
</dbReference>
<dbReference type="SUPFAM" id="SSF58104">
    <property type="entry name" value="Methyl-accepting chemotaxis protein (MCP) signaling domain"/>
    <property type="match status" value="1"/>
</dbReference>
<reference evidence="7 8" key="1">
    <citation type="submission" date="2020-09" db="EMBL/GenBank/DDBJ databases">
        <title>Marinomonas sp. nov., isolated from the cysticercosis algae of Qingdao, China.</title>
        <authorList>
            <person name="Sun X."/>
        </authorList>
    </citation>
    <scope>NUCLEOTIDE SEQUENCE [LARGE SCALE GENOMIC DNA]</scope>
    <source>
        <strain evidence="7 8">SM2066</strain>
    </source>
</reference>
<feature type="domain" description="Methyl-accepting transducer" evidence="5">
    <location>
        <begin position="383"/>
        <end position="619"/>
    </location>
</feature>
<dbReference type="Proteomes" id="UP000604161">
    <property type="component" value="Unassembled WGS sequence"/>
</dbReference>
<comment type="subcellular location">
    <subcellularLocation>
        <location evidence="1">Membrane</location>
    </subcellularLocation>
</comment>
<feature type="transmembrane region" description="Helical" evidence="4">
    <location>
        <begin position="300"/>
        <end position="324"/>
    </location>
</feature>
<dbReference type="Pfam" id="PF00015">
    <property type="entry name" value="MCPsignal"/>
    <property type="match status" value="1"/>
</dbReference>
<keyword evidence="8" id="KW-1185">Reference proteome</keyword>
<evidence type="ECO:0000256" key="3">
    <source>
        <dbReference type="PROSITE-ProRule" id="PRU00284"/>
    </source>
</evidence>
<dbReference type="EMBL" id="JACYFC010000003">
    <property type="protein sequence ID" value="MBD5771442.1"/>
    <property type="molecule type" value="Genomic_DNA"/>
</dbReference>
<evidence type="ECO:0000259" key="6">
    <source>
        <dbReference type="PROSITE" id="PS50906"/>
    </source>
</evidence>
<dbReference type="PROSITE" id="PS50906">
    <property type="entry name" value="NIT"/>
    <property type="match status" value="1"/>
</dbReference>
<gene>
    <name evidence="7" type="ORF">IF202_10310</name>
</gene>
<comment type="caution">
    <text evidence="7">The sequence shown here is derived from an EMBL/GenBank/DDBJ whole genome shotgun (WGS) entry which is preliminary data.</text>
</comment>
<dbReference type="SMART" id="SM00283">
    <property type="entry name" value="MA"/>
    <property type="match status" value="1"/>
</dbReference>
<feature type="transmembrane region" description="Helical" evidence="4">
    <location>
        <begin position="12"/>
        <end position="29"/>
    </location>
</feature>
<keyword evidence="4" id="KW-0812">Transmembrane</keyword>
<keyword evidence="4" id="KW-0472">Membrane</keyword>
<name>A0ABR8P3S4_9GAMM</name>
<keyword evidence="4" id="KW-1133">Transmembrane helix</keyword>
<evidence type="ECO:0000313" key="7">
    <source>
        <dbReference type="EMBL" id="MBD5771442.1"/>
    </source>
</evidence>
<evidence type="ECO:0000313" key="8">
    <source>
        <dbReference type="Proteomes" id="UP000604161"/>
    </source>
</evidence>
<evidence type="ECO:0000256" key="1">
    <source>
        <dbReference type="ARBA" id="ARBA00004370"/>
    </source>
</evidence>
<dbReference type="PANTHER" id="PTHR32089:SF112">
    <property type="entry name" value="LYSOZYME-LIKE PROTEIN-RELATED"/>
    <property type="match status" value="1"/>
</dbReference>
<dbReference type="Pfam" id="PF08376">
    <property type="entry name" value="NIT"/>
    <property type="match status" value="1"/>
</dbReference>
<evidence type="ECO:0000256" key="2">
    <source>
        <dbReference type="ARBA" id="ARBA00023224"/>
    </source>
</evidence>
<organism evidence="7 8">
    <name type="scientific">Marinomonas colpomeniae</name>
    <dbReference type="NCBI Taxonomy" id="2774408"/>
    <lineage>
        <taxon>Bacteria</taxon>
        <taxon>Pseudomonadati</taxon>
        <taxon>Pseudomonadota</taxon>
        <taxon>Gammaproteobacteria</taxon>
        <taxon>Oceanospirillales</taxon>
        <taxon>Oceanospirillaceae</taxon>
        <taxon>Marinomonas</taxon>
    </lineage>
</organism>
<dbReference type="InterPro" id="IPR004089">
    <property type="entry name" value="MCPsignal_dom"/>
</dbReference>
<protein>
    <submittedName>
        <fullName evidence="7">Methyl-accepting chemotaxis protein</fullName>
    </submittedName>
</protein>
<sequence length="657" mass="72224">MKRILSKYLSKVSLLPIAVLLLIMILMLVNSVRDYSSARHTYDNARVVTLTSALLHELQKERGMTAGFIGSSGKLFGNEIKAQRLLVDEKNINLQNFIEGHDFNDSITAALSEFTNHLSSLDSIRNQINSLSMTLGQALSYYTKGNTFLLHFNSVLAHYASDLENLQRLSTLYSLAFTKEQSGIERAVLSDAFAKSELTATSFDRFAELLTKQHVYFEVAEDLTAPDFGAPLKAFKNSSENKTVEEFRQYVLASHGASLDRNAADWFGAATQRINLLKSTEDSLLEMITQKAESSITKSVYWMIFYVVFFLFWIVFAYIVYSILQDRQAQSSLIKRTMSLVETDHDISNSIDIVSSDDLGEIATLLNNTFSRLRVDFSEFQKYSSDIADESKSTATTTLQSQSSLKAQQDSVARSASLIESVSIGITETTEDIKKSAHYAQESKASAVNGEDVVQQAVDGIRKTASDIEKVNDEVNRLNKNVVDIVGMVDVIHSVADQTNLLALNAAIEAARAGEQGRGFAVVADEVRTLAKRTQDSTQQISAIIDELTKSAATASGLIKTGNEQAASSVTLAENVHTVLHDIVGNMTQLDDVNQTVAASAEQQLQSILDISSTSREIDEHAAENSKGAETIAKSATQLSSIADNMLKKIQKYKVDS</sequence>
<evidence type="ECO:0000256" key="4">
    <source>
        <dbReference type="SAM" id="Phobius"/>
    </source>
</evidence>